<organism evidence="3 4">
    <name type="scientific">Natronomicrosphaera hydrolytica</name>
    <dbReference type="NCBI Taxonomy" id="3242702"/>
    <lineage>
        <taxon>Bacteria</taxon>
        <taxon>Pseudomonadati</taxon>
        <taxon>Planctomycetota</taxon>
        <taxon>Phycisphaerae</taxon>
        <taxon>Phycisphaerales</taxon>
        <taxon>Phycisphaeraceae</taxon>
        <taxon>Natronomicrosphaera</taxon>
    </lineage>
</organism>
<accession>A0ABV4U6N0</accession>
<sequence>MEEGFIPTAGGLHWYRRRETSGTDFAEALPGTFSWDRRSRLPAWRCKKCHIVAFRYGHGVARHLEDGASSNTEASEAAGGEGEASS</sequence>
<protein>
    <submittedName>
        <fullName evidence="3">PF20097 family protein</fullName>
    </submittedName>
</protein>
<name>A0ABV4U6N0_9BACT</name>
<evidence type="ECO:0000313" key="3">
    <source>
        <dbReference type="EMBL" id="MFA9479252.1"/>
    </source>
</evidence>
<reference evidence="3 4" key="1">
    <citation type="submission" date="2024-08" db="EMBL/GenBank/DDBJ databases">
        <title>Whole-genome sequencing of halo(alkali)philic microorganisms from hypersaline lakes.</title>
        <authorList>
            <person name="Sorokin D.Y."/>
            <person name="Merkel A.Y."/>
            <person name="Messina E."/>
            <person name="Yakimov M."/>
        </authorList>
    </citation>
    <scope>NUCLEOTIDE SEQUENCE [LARGE SCALE GENOMIC DNA]</scope>
    <source>
        <strain evidence="3 4">AB-hyl4</strain>
    </source>
</reference>
<keyword evidence="4" id="KW-1185">Reference proteome</keyword>
<dbReference type="Proteomes" id="UP001575105">
    <property type="component" value="Unassembled WGS sequence"/>
</dbReference>
<dbReference type="EMBL" id="JBGUBD010000007">
    <property type="protein sequence ID" value="MFA9479252.1"/>
    <property type="molecule type" value="Genomic_DNA"/>
</dbReference>
<evidence type="ECO:0000259" key="2">
    <source>
        <dbReference type="Pfam" id="PF20097"/>
    </source>
</evidence>
<evidence type="ECO:0000256" key="1">
    <source>
        <dbReference type="SAM" id="MobiDB-lite"/>
    </source>
</evidence>
<dbReference type="InterPro" id="IPR045504">
    <property type="entry name" value="DUF6487"/>
</dbReference>
<dbReference type="RefSeq" id="WP_425346201.1">
    <property type="nucleotide sequence ID" value="NZ_JBGUBD010000007.1"/>
</dbReference>
<evidence type="ECO:0000313" key="4">
    <source>
        <dbReference type="Proteomes" id="UP001575105"/>
    </source>
</evidence>
<gene>
    <name evidence="3" type="ORF">ACERK3_13255</name>
</gene>
<feature type="domain" description="DUF6487" evidence="2">
    <location>
        <begin position="1"/>
        <end position="56"/>
    </location>
</feature>
<comment type="caution">
    <text evidence="3">The sequence shown here is derived from an EMBL/GenBank/DDBJ whole genome shotgun (WGS) entry which is preliminary data.</text>
</comment>
<feature type="compositionally biased region" description="Low complexity" evidence="1">
    <location>
        <begin position="67"/>
        <end position="78"/>
    </location>
</feature>
<proteinExistence type="predicted"/>
<dbReference type="Pfam" id="PF20097">
    <property type="entry name" value="DUF6487"/>
    <property type="match status" value="1"/>
</dbReference>
<feature type="region of interest" description="Disordered" evidence="1">
    <location>
        <begin position="66"/>
        <end position="86"/>
    </location>
</feature>